<protein>
    <submittedName>
        <fullName evidence="8">LTA synthase family protein</fullName>
    </submittedName>
</protein>
<evidence type="ECO:0000313" key="9">
    <source>
        <dbReference type="Proteomes" id="UP000823630"/>
    </source>
</evidence>
<evidence type="ECO:0000256" key="2">
    <source>
        <dbReference type="ARBA" id="ARBA00022475"/>
    </source>
</evidence>
<feature type="transmembrane region" description="Helical" evidence="6">
    <location>
        <begin position="87"/>
        <end position="105"/>
    </location>
</feature>
<reference evidence="8" key="1">
    <citation type="submission" date="2020-10" db="EMBL/GenBank/DDBJ databases">
        <authorList>
            <person name="Gilroy R."/>
        </authorList>
    </citation>
    <scope>NUCLEOTIDE SEQUENCE</scope>
    <source>
        <strain evidence="8">8207</strain>
    </source>
</reference>
<dbReference type="PANTHER" id="PTHR47371">
    <property type="entry name" value="LIPOTEICHOIC ACID SYNTHASE"/>
    <property type="match status" value="1"/>
</dbReference>
<dbReference type="EMBL" id="JADINC010000026">
    <property type="protein sequence ID" value="MBO8425191.1"/>
    <property type="molecule type" value="Genomic_DNA"/>
</dbReference>
<evidence type="ECO:0000259" key="7">
    <source>
        <dbReference type="Pfam" id="PF00884"/>
    </source>
</evidence>
<comment type="subcellular location">
    <subcellularLocation>
        <location evidence="1">Cell membrane</location>
        <topology evidence="1">Multi-pass membrane protein</topology>
    </subcellularLocation>
</comment>
<dbReference type="Pfam" id="PF00884">
    <property type="entry name" value="Sulfatase"/>
    <property type="match status" value="1"/>
</dbReference>
<dbReference type="CDD" id="cd16015">
    <property type="entry name" value="LTA_synthase"/>
    <property type="match status" value="1"/>
</dbReference>
<evidence type="ECO:0000256" key="5">
    <source>
        <dbReference type="ARBA" id="ARBA00023136"/>
    </source>
</evidence>
<keyword evidence="2" id="KW-1003">Cell membrane</keyword>
<comment type="caution">
    <text evidence="8">The sequence shown here is derived from an EMBL/GenBank/DDBJ whole genome shotgun (WGS) entry which is preliminary data.</text>
</comment>
<feature type="domain" description="Sulfatase N-terminal" evidence="7">
    <location>
        <begin position="141"/>
        <end position="417"/>
    </location>
</feature>
<keyword evidence="3 6" id="KW-0812">Transmembrane</keyword>
<evidence type="ECO:0000256" key="6">
    <source>
        <dbReference type="SAM" id="Phobius"/>
    </source>
</evidence>
<gene>
    <name evidence="8" type="ORF">IAC69_01785</name>
</gene>
<dbReference type="InterPro" id="IPR000917">
    <property type="entry name" value="Sulfatase_N"/>
</dbReference>
<dbReference type="InterPro" id="IPR017850">
    <property type="entry name" value="Alkaline_phosphatase_core_sf"/>
</dbReference>
<reference evidence="8" key="2">
    <citation type="journal article" date="2021" name="PeerJ">
        <title>Extensive microbial diversity within the chicken gut microbiome revealed by metagenomics and culture.</title>
        <authorList>
            <person name="Gilroy R."/>
            <person name="Ravi A."/>
            <person name="Getino M."/>
            <person name="Pursley I."/>
            <person name="Horton D.L."/>
            <person name="Alikhan N.F."/>
            <person name="Baker D."/>
            <person name="Gharbi K."/>
            <person name="Hall N."/>
            <person name="Watson M."/>
            <person name="Adriaenssens E.M."/>
            <person name="Foster-Nyarko E."/>
            <person name="Jarju S."/>
            <person name="Secka A."/>
            <person name="Antonio M."/>
            <person name="Oren A."/>
            <person name="Chaudhuri R.R."/>
            <person name="La Ragione R."/>
            <person name="Hildebrand F."/>
            <person name="Pallen M.J."/>
        </authorList>
    </citation>
    <scope>NUCLEOTIDE SEQUENCE</scope>
    <source>
        <strain evidence="8">8207</strain>
    </source>
</reference>
<accession>A0A9D9DF44</accession>
<keyword evidence="4 6" id="KW-1133">Transmembrane helix</keyword>
<organism evidence="8 9">
    <name type="scientific">Candidatus Enterousia avistercoris</name>
    <dbReference type="NCBI Taxonomy" id="2840788"/>
    <lineage>
        <taxon>Bacteria</taxon>
        <taxon>Pseudomonadati</taxon>
        <taxon>Pseudomonadota</taxon>
        <taxon>Alphaproteobacteria</taxon>
        <taxon>Candidatus Enterousia</taxon>
    </lineage>
</organism>
<dbReference type="Gene3D" id="3.40.720.10">
    <property type="entry name" value="Alkaline Phosphatase, subunit A"/>
    <property type="match status" value="1"/>
</dbReference>
<evidence type="ECO:0000256" key="3">
    <source>
        <dbReference type="ARBA" id="ARBA00022692"/>
    </source>
</evidence>
<evidence type="ECO:0000256" key="4">
    <source>
        <dbReference type="ARBA" id="ARBA00022989"/>
    </source>
</evidence>
<dbReference type="AlphaFoldDB" id="A0A9D9DF44"/>
<feature type="transmembrane region" description="Helical" evidence="6">
    <location>
        <begin position="64"/>
        <end position="82"/>
    </location>
</feature>
<dbReference type="PANTHER" id="PTHR47371:SF3">
    <property type="entry name" value="PHOSPHOGLYCEROL TRANSFERASE I"/>
    <property type="match status" value="1"/>
</dbReference>
<name>A0A9D9DF44_9PROT</name>
<sequence>MKIKFNKNYLILFVVLLFILLVECAIKWTFNQFGRVNMDEVLLVINSGPGGMDMGLVWSFVKKVVMRAFGWATALTILCAVFKRYKIVTWASVIAVSGVFLYRLVSCNIQMGSFFNFKKSNFYQEHYIDPNTAKISFPEKRNIVVIALESMEKIYADEKLFGVGGIIPNITKMEQEHFSFENYNSLSGLSHTIAAITGFTTGLPLFYTSYRNIEKMRGASGIGTIFKNNGYQTWAIFPANGGFSKKSNFLARMGFDRIYDGHELRDMLDYELDVAPFQGVDDYTLFELSKPIITNIIKSDQPYFIFMETINTHCEGYFTDACRKMGFAQETMEDIAKCDDKIIYDFVQWMRQADPSAVIILLNDHPQHSGEIMKKLSRIKNRPLANVFINTNIFDGANMARPVAAFDFFPTIIESAGGEIHGCRLGLGTSLSARCSANKTLREQYGDAPLEKLMEQRNDLYYKLASGVDKK</sequence>
<keyword evidence="5 6" id="KW-0472">Membrane</keyword>
<evidence type="ECO:0000313" key="8">
    <source>
        <dbReference type="EMBL" id="MBO8425191.1"/>
    </source>
</evidence>
<dbReference type="GO" id="GO:0005886">
    <property type="term" value="C:plasma membrane"/>
    <property type="evidence" value="ECO:0007669"/>
    <property type="project" value="UniProtKB-SubCell"/>
</dbReference>
<dbReference type="InterPro" id="IPR050448">
    <property type="entry name" value="OpgB/LTA_synthase_biosynth"/>
</dbReference>
<dbReference type="SUPFAM" id="SSF53649">
    <property type="entry name" value="Alkaline phosphatase-like"/>
    <property type="match status" value="1"/>
</dbReference>
<dbReference type="Proteomes" id="UP000823630">
    <property type="component" value="Unassembled WGS sequence"/>
</dbReference>
<proteinExistence type="predicted"/>
<evidence type="ECO:0000256" key="1">
    <source>
        <dbReference type="ARBA" id="ARBA00004651"/>
    </source>
</evidence>